<dbReference type="SUPFAM" id="SSF50156">
    <property type="entry name" value="PDZ domain-like"/>
    <property type="match status" value="1"/>
</dbReference>
<name>A0A016WJI8_9BILA</name>
<proteinExistence type="predicted"/>
<evidence type="ECO:0008006" key="4">
    <source>
        <dbReference type="Google" id="ProtNLM"/>
    </source>
</evidence>
<dbReference type="AlphaFoldDB" id="A0A016WJI8"/>
<dbReference type="EMBL" id="JARK01000239">
    <property type="protein sequence ID" value="EYC39815.1"/>
    <property type="molecule type" value="Genomic_DNA"/>
</dbReference>
<sequence>MGTPGKPDNCQKIQIRHCGNDFTVYVANIMPDSIAAMSLLIGECIVDVEGELVTSIPQLTTSMIKAMDKNGQARLLVEAPANDMLRNVLRAKIAAAVGPSDVKDLPLPSETRPWVEKGLAALKEKDPKSVYRPPKTTKSQVRAKSSNSGSTQKKRSTHFSEKTVEHSYYEDLQTSLIVKHRSQAEAPTQALVGFDSSTNDDGTNGGSIPVTPGPSRARFFTRREGQNRGMSLLQKLLKTTSQYNEVRI</sequence>
<feature type="compositionally biased region" description="Polar residues" evidence="1">
    <location>
        <begin position="136"/>
        <end position="151"/>
    </location>
</feature>
<gene>
    <name evidence="2" type="primary">Acey_s0639.g981</name>
    <name evidence="2" type="synonym">Acey-H06H21.9</name>
    <name evidence="2" type="ORF">Y032_0639g981</name>
</gene>
<feature type="region of interest" description="Disordered" evidence="1">
    <location>
        <begin position="194"/>
        <end position="216"/>
    </location>
</feature>
<dbReference type="Proteomes" id="UP000024635">
    <property type="component" value="Unassembled WGS sequence"/>
</dbReference>
<dbReference type="OrthoDB" id="5847145at2759"/>
<dbReference type="PANTHER" id="PTHR31327">
    <property type="entry name" value="SPERM MEIOSIS PDZ DOMAIN CONTAINING PROTEINS-RELATED"/>
    <property type="match status" value="1"/>
</dbReference>
<accession>A0A016WJI8</accession>
<reference evidence="3" key="1">
    <citation type="journal article" date="2015" name="Nat. Genet.">
        <title>The genome and transcriptome of the zoonotic hookworm Ancylostoma ceylanicum identify infection-specific gene families.</title>
        <authorList>
            <person name="Schwarz E.M."/>
            <person name="Hu Y."/>
            <person name="Antoshechkin I."/>
            <person name="Miller M.M."/>
            <person name="Sternberg P.W."/>
            <person name="Aroian R.V."/>
        </authorList>
    </citation>
    <scope>NUCLEOTIDE SEQUENCE</scope>
    <source>
        <strain evidence="3">HY135</strain>
    </source>
</reference>
<comment type="caution">
    <text evidence="2">The sequence shown here is derived from an EMBL/GenBank/DDBJ whole genome shotgun (WGS) entry which is preliminary data.</text>
</comment>
<keyword evidence="3" id="KW-1185">Reference proteome</keyword>
<evidence type="ECO:0000256" key="1">
    <source>
        <dbReference type="SAM" id="MobiDB-lite"/>
    </source>
</evidence>
<evidence type="ECO:0000313" key="3">
    <source>
        <dbReference type="Proteomes" id="UP000024635"/>
    </source>
</evidence>
<organism evidence="2 3">
    <name type="scientific">Ancylostoma ceylanicum</name>
    <dbReference type="NCBI Taxonomy" id="53326"/>
    <lineage>
        <taxon>Eukaryota</taxon>
        <taxon>Metazoa</taxon>
        <taxon>Ecdysozoa</taxon>
        <taxon>Nematoda</taxon>
        <taxon>Chromadorea</taxon>
        <taxon>Rhabditida</taxon>
        <taxon>Rhabditina</taxon>
        <taxon>Rhabditomorpha</taxon>
        <taxon>Strongyloidea</taxon>
        <taxon>Ancylostomatidae</taxon>
        <taxon>Ancylostomatinae</taxon>
        <taxon>Ancylostoma</taxon>
    </lineage>
</organism>
<evidence type="ECO:0000313" key="2">
    <source>
        <dbReference type="EMBL" id="EYC39815.1"/>
    </source>
</evidence>
<dbReference type="PANTHER" id="PTHR31327:SF7">
    <property type="entry name" value="PDZ DOMAIN-CONTAINING PROTEIN"/>
    <property type="match status" value="1"/>
</dbReference>
<dbReference type="InterPro" id="IPR036034">
    <property type="entry name" value="PDZ_sf"/>
</dbReference>
<feature type="region of interest" description="Disordered" evidence="1">
    <location>
        <begin position="125"/>
        <end position="163"/>
    </location>
</feature>
<protein>
    <recommendedName>
        <fullName evidence="4">PDZ domain-containing protein</fullName>
    </recommendedName>
</protein>
<dbReference type="STRING" id="53326.A0A016WJI8"/>
<dbReference type="InterPro" id="IPR040264">
    <property type="entry name" value="T15H9.4-like"/>
</dbReference>